<evidence type="ECO:0000313" key="1">
    <source>
        <dbReference type="EMBL" id="GCD98753.1"/>
    </source>
</evidence>
<evidence type="ECO:0000313" key="2">
    <source>
        <dbReference type="Proteomes" id="UP000286931"/>
    </source>
</evidence>
<dbReference type="RefSeq" id="WP_126640630.1">
    <property type="nucleotide sequence ID" value="NZ_BIFH01000029.1"/>
</dbReference>
<reference evidence="1 2" key="1">
    <citation type="submission" date="2018-12" db="EMBL/GenBank/DDBJ databases">
        <title>Draft genome sequence of Embleya hyalina NBRC 13850T.</title>
        <authorList>
            <person name="Komaki H."/>
            <person name="Hosoyama A."/>
            <person name="Kimura A."/>
            <person name="Ichikawa N."/>
            <person name="Tamura T."/>
        </authorList>
    </citation>
    <scope>NUCLEOTIDE SEQUENCE [LARGE SCALE GENOMIC DNA]</scope>
    <source>
        <strain evidence="1 2">NBRC 13850</strain>
    </source>
</reference>
<protein>
    <submittedName>
        <fullName evidence="1">Uncharacterized protein</fullName>
    </submittedName>
</protein>
<proteinExistence type="predicted"/>
<name>A0A401YVV7_9ACTN</name>
<sequence>MVKHGFRKAAVIATAVIFGSMASLYIPAARAAQTPREPLTPDSFLPAQLLLPLQSAVFNTRGTALFG</sequence>
<dbReference type="OrthoDB" id="4350877at2"/>
<dbReference type="AlphaFoldDB" id="A0A401YVV7"/>
<organism evidence="1 2">
    <name type="scientific">Embleya hyalina</name>
    <dbReference type="NCBI Taxonomy" id="516124"/>
    <lineage>
        <taxon>Bacteria</taxon>
        <taxon>Bacillati</taxon>
        <taxon>Actinomycetota</taxon>
        <taxon>Actinomycetes</taxon>
        <taxon>Kitasatosporales</taxon>
        <taxon>Streptomycetaceae</taxon>
        <taxon>Embleya</taxon>
    </lineage>
</organism>
<comment type="caution">
    <text evidence="1">The sequence shown here is derived from an EMBL/GenBank/DDBJ whole genome shotgun (WGS) entry which is preliminary data.</text>
</comment>
<dbReference type="Proteomes" id="UP000286931">
    <property type="component" value="Unassembled WGS sequence"/>
</dbReference>
<gene>
    <name evidence="1" type="ORF">EHYA_06464</name>
</gene>
<dbReference type="EMBL" id="BIFH01000029">
    <property type="protein sequence ID" value="GCD98753.1"/>
    <property type="molecule type" value="Genomic_DNA"/>
</dbReference>
<accession>A0A401YVV7</accession>
<keyword evidence="2" id="KW-1185">Reference proteome</keyword>